<dbReference type="GO" id="GO:0032153">
    <property type="term" value="C:cell division site"/>
    <property type="evidence" value="ECO:0007669"/>
    <property type="project" value="TreeGrafter"/>
</dbReference>
<feature type="compositionally biased region" description="Acidic residues" evidence="5">
    <location>
        <begin position="417"/>
        <end position="428"/>
    </location>
</feature>
<feature type="compositionally biased region" description="Low complexity" evidence="5">
    <location>
        <begin position="432"/>
        <end position="470"/>
    </location>
</feature>
<feature type="transmembrane region" description="Helical" evidence="6">
    <location>
        <begin position="119"/>
        <end position="145"/>
    </location>
</feature>
<dbReference type="OrthoDB" id="2354757at2759"/>
<dbReference type="EMBL" id="SWFS01000348">
    <property type="protein sequence ID" value="KAA8909135.1"/>
    <property type="molecule type" value="Genomic_DNA"/>
</dbReference>
<feature type="transmembrane region" description="Helical" evidence="6">
    <location>
        <begin position="84"/>
        <end position="107"/>
    </location>
</feature>
<dbReference type="PANTHER" id="PTHR28013">
    <property type="entry name" value="PROTEIN DCV1-RELATED"/>
    <property type="match status" value="1"/>
</dbReference>
<keyword evidence="2 6" id="KW-0812">Transmembrane</keyword>
<evidence type="ECO:0000256" key="3">
    <source>
        <dbReference type="ARBA" id="ARBA00022989"/>
    </source>
</evidence>
<sequence length="612" mass="67424">MAMRIRVASTLSVLVLIAFALELIAVLSVPVTQTITLCEYGDYKFGVFGYCNTKTGHCSDVGVGYDVSNIDNKFSLPSNARNSLANLLIVHVVAAGLTLILLIFSLLAHVHGPANSSRFILFVLVFSIPSFLLTLLAFLVDILLFVSHLSWGGWIMLAATVLLLAALIVLCIMRRTLSSQKAMRKRLNVTSELHDMNDFGSQQPHGTDPFTGAASSRSNKEPDFTELKYETNTSDEVPLNNYDNGNNSQFGPNRHQSFILHDEPSDYQQPTSFTDHYQHATHNAYRGVANTATPSEFAATATTSLPTTGEQPQVPQIPAGMNIGDEDEANVNSGGDHNYGPNVVPIPMLKDEAAARRAHQRKPSGPRAYRPHHQAQYQHPPQPQYPQHHSAQYEQPQRATTYYEHEQQQQQPYEAEGQQEYEADPDYDDSQRQQQSYEPESSEPAAAAAYVPPRQQWQQQQPQYSSSSRRAPGGGYEYYDAESYPSTSSPPPPAHSPSAYSDGSYYQPPPPPSTQQHYYQPPRQPNRSDMVLESNPDFQIPPPSRANRQRRQKPPAASNADQPASSQGSSSQPSRPPPGRRKHPNMPAAFATSDSPYGISRAAGGGSIPPSI</sequence>
<dbReference type="InterPro" id="IPR009571">
    <property type="entry name" value="SUR7/Rim9-like_fungi"/>
</dbReference>
<evidence type="ECO:0000313" key="7">
    <source>
        <dbReference type="EMBL" id="KAA8909135.1"/>
    </source>
</evidence>
<name>A0A642V0H5_9ASCO</name>
<dbReference type="InterPro" id="IPR051380">
    <property type="entry name" value="pH-response_reg_palI/RIM9"/>
</dbReference>
<keyword evidence="3 6" id="KW-1133">Transmembrane helix</keyword>
<feature type="region of interest" description="Disordered" evidence="5">
    <location>
        <begin position="197"/>
        <end position="222"/>
    </location>
</feature>
<feature type="compositionally biased region" description="Low complexity" evidence="5">
    <location>
        <begin position="562"/>
        <end position="573"/>
    </location>
</feature>
<evidence type="ECO:0000256" key="2">
    <source>
        <dbReference type="ARBA" id="ARBA00022692"/>
    </source>
</evidence>
<evidence type="ECO:0000313" key="8">
    <source>
        <dbReference type="Proteomes" id="UP000761534"/>
    </source>
</evidence>
<evidence type="ECO:0000256" key="4">
    <source>
        <dbReference type="ARBA" id="ARBA00023136"/>
    </source>
</evidence>
<accession>A0A642V0H5</accession>
<evidence type="ECO:0008006" key="9">
    <source>
        <dbReference type="Google" id="ProtNLM"/>
    </source>
</evidence>
<feature type="compositionally biased region" description="Low complexity" evidence="5">
    <location>
        <begin position="374"/>
        <end position="393"/>
    </location>
</feature>
<gene>
    <name evidence="7" type="ORF">TRICI_004612</name>
</gene>
<dbReference type="GO" id="GO:0005886">
    <property type="term" value="C:plasma membrane"/>
    <property type="evidence" value="ECO:0007669"/>
    <property type="project" value="InterPro"/>
</dbReference>
<keyword evidence="8" id="KW-1185">Reference proteome</keyword>
<feature type="compositionally biased region" description="Gly residues" evidence="5">
    <location>
        <begin position="603"/>
        <end position="612"/>
    </location>
</feature>
<dbReference type="AlphaFoldDB" id="A0A642V0H5"/>
<evidence type="ECO:0000256" key="5">
    <source>
        <dbReference type="SAM" id="MobiDB-lite"/>
    </source>
</evidence>
<organism evidence="7 8">
    <name type="scientific">Trichomonascus ciferrii</name>
    <dbReference type="NCBI Taxonomy" id="44093"/>
    <lineage>
        <taxon>Eukaryota</taxon>
        <taxon>Fungi</taxon>
        <taxon>Dikarya</taxon>
        <taxon>Ascomycota</taxon>
        <taxon>Saccharomycotina</taxon>
        <taxon>Dipodascomycetes</taxon>
        <taxon>Dipodascales</taxon>
        <taxon>Trichomonascaceae</taxon>
        <taxon>Trichomonascus</taxon>
        <taxon>Trichomonascus ciferrii complex</taxon>
    </lineage>
</organism>
<reference evidence="7" key="1">
    <citation type="journal article" date="2019" name="G3 (Bethesda)">
        <title>Genome Assemblies of Two Rare Opportunistic Yeast Pathogens: Diutina rugosa (syn. Candida rugosa) and Trichomonascus ciferrii (syn. Candida ciferrii).</title>
        <authorList>
            <person name="Mixao V."/>
            <person name="Saus E."/>
            <person name="Hansen A.P."/>
            <person name="Lass-Florl C."/>
            <person name="Gabaldon T."/>
        </authorList>
    </citation>
    <scope>NUCLEOTIDE SEQUENCE</scope>
    <source>
        <strain evidence="7">CBS 4856</strain>
    </source>
</reference>
<comment type="subcellular location">
    <subcellularLocation>
        <location evidence="1">Membrane</location>
        <topology evidence="1">Multi-pass membrane protein</topology>
    </subcellularLocation>
</comment>
<evidence type="ECO:0000256" key="6">
    <source>
        <dbReference type="SAM" id="Phobius"/>
    </source>
</evidence>
<evidence type="ECO:0000256" key="1">
    <source>
        <dbReference type="ARBA" id="ARBA00004141"/>
    </source>
</evidence>
<proteinExistence type="predicted"/>
<dbReference type="GO" id="GO:0035838">
    <property type="term" value="C:growing cell tip"/>
    <property type="evidence" value="ECO:0007669"/>
    <property type="project" value="TreeGrafter"/>
</dbReference>
<keyword evidence="4 6" id="KW-0472">Membrane</keyword>
<protein>
    <recommendedName>
        <fullName evidence="9">PH-response regulator protein palI/RIM9</fullName>
    </recommendedName>
</protein>
<comment type="caution">
    <text evidence="7">The sequence shown here is derived from an EMBL/GenBank/DDBJ whole genome shotgun (WGS) entry which is preliminary data.</text>
</comment>
<feature type="compositionally biased region" description="Basic residues" evidence="5">
    <location>
        <begin position="356"/>
        <end position="373"/>
    </location>
</feature>
<dbReference type="Pfam" id="PF06687">
    <property type="entry name" value="SUR7"/>
    <property type="match status" value="1"/>
</dbReference>
<feature type="region of interest" description="Disordered" evidence="5">
    <location>
        <begin position="324"/>
        <end position="612"/>
    </location>
</feature>
<dbReference type="PANTHER" id="PTHR28013:SF3">
    <property type="entry name" value="PROTEIN DCV1-RELATED"/>
    <property type="match status" value="1"/>
</dbReference>
<feature type="transmembrane region" description="Helical" evidence="6">
    <location>
        <begin position="151"/>
        <end position="173"/>
    </location>
</feature>
<dbReference type="Proteomes" id="UP000761534">
    <property type="component" value="Unassembled WGS sequence"/>
</dbReference>
<dbReference type="VEuPathDB" id="FungiDB:TRICI_004612"/>